<organism evidence="1 2">
    <name type="scientific">Aspergillus granulosus</name>
    <dbReference type="NCBI Taxonomy" id="176169"/>
    <lineage>
        <taxon>Eukaryota</taxon>
        <taxon>Fungi</taxon>
        <taxon>Dikarya</taxon>
        <taxon>Ascomycota</taxon>
        <taxon>Pezizomycotina</taxon>
        <taxon>Eurotiomycetes</taxon>
        <taxon>Eurotiomycetidae</taxon>
        <taxon>Eurotiales</taxon>
        <taxon>Aspergillaceae</taxon>
        <taxon>Aspergillus</taxon>
        <taxon>Aspergillus subgen. Nidulantes</taxon>
    </lineage>
</organism>
<evidence type="ECO:0000313" key="1">
    <source>
        <dbReference type="EMBL" id="KAL2821089.1"/>
    </source>
</evidence>
<keyword evidence="2" id="KW-1185">Reference proteome</keyword>
<accession>A0ABR4I014</accession>
<dbReference type="Proteomes" id="UP001610334">
    <property type="component" value="Unassembled WGS sequence"/>
</dbReference>
<name>A0ABR4I014_9EURO</name>
<protein>
    <submittedName>
        <fullName evidence="1">Uncharacterized protein</fullName>
    </submittedName>
</protein>
<dbReference type="EMBL" id="JBFXLT010000005">
    <property type="protein sequence ID" value="KAL2821089.1"/>
    <property type="molecule type" value="Genomic_DNA"/>
</dbReference>
<gene>
    <name evidence="1" type="ORF">BJX63DRAFT_379260</name>
</gene>
<comment type="caution">
    <text evidence="1">The sequence shown here is derived from an EMBL/GenBank/DDBJ whole genome shotgun (WGS) entry which is preliminary data.</text>
</comment>
<reference evidence="1 2" key="1">
    <citation type="submission" date="2024-07" db="EMBL/GenBank/DDBJ databases">
        <title>Section-level genome sequencing and comparative genomics of Aspergillus sections Usti and Cavernicolus.</title>
        <authorList>
            <consortium name="Lawrence Berkeley National Laboratory"/>
            <person name="Nybo J.L."/>
            <person name="Vesth T.C."/>
            <person name="Theobald S."/>
            <person name="Frisvad J.C."/>
            <person name="Larsen T.O."/>
            <person name="Kjaerboelling I."/>
            <person name="Rothschild-Mancinelli K."/>
            <person name="Lyhne E.K."/>
            <person name="Kogle M.E."/>
            <person name="Barry K."/>
            <person name="Clum A."/>
            <person name="Na H."/>
            <person name="Ledsgaard L."/>
            <person name="Lin J."/>
            <person name="Lipzen A."/>
            <person name="Kuo A."/>
            <person name="Riley R."/>
            <person name="Mondo S."/>
            <person name="Labutti K."/>
            <person name="Haridas S."/>
            <person name="Pangalinan J."/>
            <person name="Salamov A.A."/>
            <person name="Simmons B.A."/>
            <person name="Magnuson J.K."/>
            <person name="Chen J."/>
            <person name="Drula E."/>
            <person name="Henrissat B."/>
            <person name="Wiebenga A."/>
            <person name="Lubbers R.J."/>
            <person name="Gomes A.C."/>
            <person name="Makela M.R."/>
            <person name="Stajich J."/>
            <person name="Grigoriev I.V."/>
            <person name="Mortensen U.H."/>
            <person name="De Vries R.P."/>
            <person name="Baker S.E."/>
            <person name="Andersen M.R."/>
        </authorList>
    </citation>
    <scope>NUCLEOTIDE SEQUENCE [LARGE SCALE GENOMIC DNA]</scope>
    <source>
        <strain evidence="1 2">CBS 588.65</strain>
    </source>
</reference>
<sequence length="75" mass="8473">MRMHEIEPSAGSCYRKVHPTITALMPRISVRASTAAAKEQVESSKTKNFHLPEVEFDGRSGAVWFSQRENQGIQR</sequence>
<evidence type="ECO:0000313" key="2">
    <source>
        <dbReference type="Proteomes" id="UP001610334"/>
    </source>
</evidence>
<proteinExistence type="predicted"/>